<dbReference type="Pfam" id="PF14035">
    <property type="entry name" value="YlzJ"/>
    <property type="match status" value="1"/>
</dbReference>
<organism evidence="1 2">
    <name type="scientific">Candidatus Syntrophonatronum acetioxidans</name>
    <dbReference type="NCBI Taxonomy" id="1795816"/>
    <lineage>
        <taxon>Bacteria</taxon>
        <taxon>Bacillati</taxon>
        <taxon>Bacillota</taxon>
        <taxon>Clostridia</taxon>
        <taxon>Eubacteriales</taxon>
        <taxon>Syntrophomonadaceae</taxon>
        <taxon>Candidatus Syntrophonatronum</taxon>
    </lineage>
</organism>
<dbReference type="EMBL" id="QZAA01000160">
    <property type="protein sequence ID" value="RQD75407.1"/>
    <property type="molecule type" value="Genomic_DNA"/>
</dbReference>
<dbReference type="Proteomes" id="UP000285138">
    <property type="component" value="Unassembled WGS sequence"/>
</dbReference>
<dbReference type="AlphaFoldDB" id="A0A424YDX6"/>
<accession>A0A424YDX6</accession>
<comment type="caution">
    <text evidence="1">The sequence shown here is derived from an EMBL/GenBank/DDBJ whole genome shotgun (WGS) entry which is preliminary data.</text>
</comment>
<reference evidence="1 2" key="1">
    <citation type="submission" date="2018-08" db="EMBL/GenBank/DDBJ databases">
        <title>The metabolism and importance of syntrophic acetate oxidation coupled to methane or sulfide production in haloalkaline environments.</title>
        <authorList>
            <person name="Timmers P.H.A."/>
            <person name="Vavourakis C.D."/>
            <person name="Sorokin D.Y."/>
            <person name="Sinninghe Damste J.S."/>
            <person name="Muyzer G."/>
            <person name="Stams A.J.M."/>
            <person name="Plugge C.M."/>
        </authorList>
    </citation>
    <scope>NUCLEOTIDE SEQUENCE [LARGE SCALE GENOMIC DNA]</scope>
    <source>
        <strain evidence="1">MSAO_Bac1</strain>
    </source>
</reference>
<gene>
    <name evidence="1" type="ORF">D5R97_06025</name>
</gene>
<sequence length="69" mass="7745">MIIYSAMPLELILEGSSDFSPEYLELEAGGLKLLVEKYDNQQGKVVRLISSNPHDYLNPLLQPGEIIKL</sequence>
<dbReference type="InterPro" id="IPR025619">
    <property type="entry name" value="YlzJ"/>
</dbReference>
<evidence type="ECO:0000313" key="1">
    <source>
        <dbReference type="EMBL" id="RQD75407.1"/>
    </source>
</evidence>
<name>A0A424YDX6_9FIRM</name>
<proteinExistence type="predicted"/>
<protein>
    <submittedName>
        <fullName evidence="1">Uncharacterized protein</fullName>
    </submittedName>
</protein>
<evidence type="ECO:0000313" key="2">
    <source>
        <dbReference type="Proteomes" id="UP000285138"/>
    </source>
</evidence>